<dbReference type="GO" id="GO:0001228">
    <property type="term" value="F:DNA-binding transcription activator activity, RNA polymerase II-specific"/>
    <property type="evidence" value="ECO:0007669"/>
    <property type="project" value="TreeGrafter"/>
</dbReference>
<keyword evidence="1" id="KW-0479">Metal-binding</keyword>
<dbReference type="Proteomes" id="UP001172102">
    <property type="component" value="Unassembled WGS sequence"/>
</dbReference>
<dbReference type="GO" id="GO:0000978">
    <property type="term" value="F:RNA polymerase II cis-regulatory region sequence-specific DNA binding"/>
    <property type="evidence" value="ECO:0007669"/>
    <property type="project" value="TreeGrafter"/>
</dbReference>
<gene>
    <name evidence="8" type="ORF">B0H67DRAFT_495923</name>
</gene>
<dbReference type="PANTHER" id="PTHR31944">
    <property type="entry name" value="HEME-RESPONSIVE ZINC FINGER TRANSCRIPTION FACTOR HAP1"/>
    <property type="match status" value="1"/>
</dbReference>
<evidence type="ECO:0000313" key="8">
    <source>
        <dbReference type="EMBL" id="KAK0707325.1"/>
    </source>
</evidence>
<keyword evidence="5" id="KW-0804">Transcription</keyword>
<evidence type="ECO:0000256" key="2">
    <source>
        <dbReference type="ARBA" id="ARBA00022833"/>
    </source>
</evidence>
<evidence type="ECO:0000256" key="3">
    <source>
        <dbReference type="ARBA" id="ARBA00023015"/>
    </source>
</evidence>
<feature type="domain" description="Xylanolytic transcriptional activator regulatory" evidence="7">
    <location>
        <begin position="217"/>
        <end position="291"/>
    </location>
</feature>
<comment type="caution">
    <text evidence="8">The sequence shown here is derived from an EMBL/GenBank/DDBJ whole genome shotgun (WGS) entry which is preliminary data.</text>
</comment>
<dbReference type="InterPro" id="IPR007219">
    <property type="entry name" value="XnlR_reg_dom"/>
</dbReference>
<dbReference type="GO" id="GO:0006351">
    <property type="term" value="P:DNA-templated transcription"/>
    <property type="evidence" value="ECO:0007669"/>
    <property type="project" value="InterPro"/>
</dbReference>
<sequence>ETAHSQIHGIFHIHRDTSSSSHPAQAITRGVTHKARLYGQTHWINVVALQFHSVDIIEPYLKAANESSRAFAGMQRCKALARNVKSQRTPPWPCPLTAQLPARSVADALVDGYLRTTETVYRVLHIPTFRSEYETLWASPGSPDPGFLAQLKLVLAIGAVTLDATFSLRDAATRWVLEAQTWLSHPKYKSRLGIACLQTDLLLLIARELVGAGGEPVWVSSGALLRKAMQQGLHRDPTHIPGRTTLAVEMHRRVWHTVLELALQASMTSGGPPLISLDDFDTAPPGDFDDEQLLVAEPVPSLDEAFTQMSVARALWTTFPSRLAVAKFLNDLVSVGTYEEALRLDAALKASLKDLRRLLRGAEVAGGAPKFEILAVQFVMHRYVSALHVAFFGPSLQEATYAFSRNAVIETSLKIWRAANPVLPMDSHSGEQATSEQDLARLVLCGSGFYRTVAIQAALLVAVEMKAQLEEQQESFGPVLLRPDLVSVLEDSRDWCLRCMKAGETNAKGHLLVSALLAQIDAIRRGLSGVEMIAEVVKAAEDSGNEAVVVLEEMVARGRGEGPGDVSQPMPLDLSSGAEMELPLEAIDDWDFMVSERFLVGASTANVTRCQIPSLASAKGSRTGFDDYPAGMCSLSLERSDKARGRFFVDVWVVMREGGDGENSRLRCSCQTESDFANLEAGPAR</sequence>
<name>A0AA40A177_9PEZI</name>
<reference evidence="8" key="1">
    <citation type="submission" date="2023-06" db="EMBL/GenBank/DDBJ databases">
        <title>Genome-scale phylogeny and comparative genomics of the fungal order Sordariales.</title>
        <authorList>
            <consortium name="Lawrence Berkeley National Laboratory"/>
            <person name="Hensen N."/>
            <person name="Bonometti L."/>
            <person name="Westerberg I."/>
            <person name="Brannstrom I.O."/>
            <person name="Guillou S."/>
            <person name="Cros-Aarteil S."/>
            <person name="Calhoun S."/>
            <person name="Haridas S."/>
            <person name="Kuo A."/>
            <person name="Mondo S."/>
            <person name="Pangilinan J."/>
            <person name="Riley R."/>
            <person name="Labutti K."/>
            <person name="Andreopoulos B."/>
            <person name="Lipzen A."/>
            <person name="Chen C."/>
            <person name="Yanf M."/>
            <person name="Daum C."/>
            <person name="Ng V."/>
            <person name="Clum A."/>
            <person name="Steindorff A."/>
            <person name="Ohm R."/>
            <person name="Martin F."/>
            <person name="Silar P."/>
            <person name="Natvig D."/>
            <person name="Lalanne C."/>
            <person name="Gautier V."/>
            <person name="Ament-Velasquez S.L."/>
            <person name="Kruys A."/>
            <person name="Hutchinson M.I."/>
            <person name="Powell A.J."/>
            <person name="Barry K."/>
            <person name="Miller A.N."/>
            <person name="Grigoriev I.V."/>
            <person name="Debuchy R."/>
            <person name="Gladieux P."/>
            <person name="Thoren M.H."/>
            <person name="Johannesson H."/>
        </authorList>
    </citation>
    <scope>NUCLEOTIDE SEQUENCE</scope>
    <source>
        <strain evidence="8">SMH4607-1</strain>
    </source>
</reference>
<accession>A0AA40A177</accession>
<organism evidence="8 9">
    <name type="scientific">Lasiosphaeris hirsuta</name>
    <dbReference type="NCBI Taxonomy" id="260670"/>
    <lineage>
        <taxon>Eukaryota</taxon>
        <taxon>Fungi</taxon>
        <taxon>Dikarya</taxon>
        <taxon>Ascomycota</taxon>
        <taxon>Pezizomycotina</taxon>
        <taxon>Sordariomycetes</taxon>
        <taxon>Sordariomycetidae</taxon>
        <taxon>Sordariales</taxon>
        <taxon>Lasiosphaeriaceae</taxon>
        <taxon>Lasiosphaeris</taxon>
    </lineage>
</organism>
<feature type="non-terminal residue" evidence="8">
    <location>
        <position position="685"/>
    </location>
</feature>
<proteinExistence type="predicted"/>
<evidence type="ECO:0000259" key="7">
    <source>
        <dbReference type="SMART" id="SM00906"/>
    </source>
</evidence>
<protein>
    <recommendedName>
        <fullName evidence="7">Xylanolytic transcriptional activator regulatory domain-containing protein</fullName>
    </recommendedName>
</protein>
<keyword evidence="6" id="KW-0539">Nucleus</keyword>
<dbReference type="GO" id="GO:0005634">
    <property type="term" value="C:nucleus"/>
    <property type="evidence" value="ECO:0007669"/>
    <property type="project" value="TreeGrafter"/>
</dbReference>
<dbReference type="InterPro" id="IPR051430">
    <property type="entry name" value="Fungal_TF_Env_Response"/>
</dbReference>
<dbReference type="CDD" id="cd12148">
    <property type="entry name" value="fungal_TF_MHR"/>
    <property type="match status" value="1"/>
</dbReference>
<keyword evidence="9" id="KW-1185">Reference proteome</keyword>
<evidence type="ECO:0000256" key="5">
    <source>
        <dbReference type="ARBA" id="ARBA00023163"/>
    </source>
</evidence>
<keyword evidence="2" id="KW-0862">Zinc</keyword>
<dbReference type="PANTHER" id="PTHR31944:SF131">
    <property type="entry name" value="HEME-RESPONSIVE ZINC FINGER TRANSCRIPTION FACTOR HAP1"/>
    <property type="match status" value="1"/>
</dbReference>
<dbReference type="GO" id="GO:0008270">
    <property type="term" value="F:zinc ion binding"/>
    <property type="evidence" value="ECO:0007669"/>
    <property type="project" value="InterPro"/>
</dbReference>
<dbReference type="SMART" id="SM00906">
    <property type="entry name" value="Fungal_trans"/>
    <property type="match status" value="1"/>
</dbReference>
<dbReference type="AlphaFoldDB" id="A0AA40A177"/>
<evidence type="ECO:0000256" key="6">
    <source>
        <dbReference type="ARBA" id="ARBA00023242"/>
    </source>
</evidence>
<evidence type="ECO:0000256" key="4">
    <source>
        <dbReference type="ARBA" id="ARBA00023125"/>
    </source>
</evidence>
<dbReference type="Pfam" id="PF04082">
    <property type="entry name" value="Fungal_trans"/>
    <property type="match status" value="1"/>
</dbReference>
<keyword evidence="3" id="KW-0805">Transcription regulation</keyword>
<keyword evidence="4" id="KW-0238">DNA-binding</keyword>
<dbReference type="EMBL" id="JAUKUA010000006">
    <property type="protein sequence ID" value="KAK0707325.1"/>
    <property type="molecule type" value="Genomic_DNA"/>
</dbReference>
<evidence type="ECO:0000313" key="9">
    <source>
        <dbReference type="Proteomes" id="UP001172102"/>
    </source>
</evidence>
<evidence type="ECO:0000256" key="1">
    <source>
        <dbReference type="ARBA" id="ARBA00022723"/>
    </source>
</evidence>